<organism evidence="1">
    <name type="scientific">Sipha flava</name>
    <name type="common">yellow sugarcane aphid</name>
    <dbReference type="NCBI Taxonomy" id="143950"/>
    <lineage>
        <taxon>Eukaryota</taxon>
        <taxon>Metazoa</taxon>
        <taxon>Ecdysozoa</taxon>
        <taxon>Arthropoda</taxon>
        <taxon>Hexapoda</taxon>
        <taxon>Insecta</taxon>
        <taxon>Pterygota</taxon>
        <taxon>Neoptera</taxon>
        <taxon>Paraneoptera</taxon>
        <taxon>Hemiptera</taxon>
        <taxon>Sternorrhyncha</taxon>
        <taxon>Aphidomorpha</taxon>
        <taxon>Aphidoidea</taxon>
        <taxon>Aphididae</taxon>
        <taxon>Sipha</taxon>
    </lineage>
</organism>
<evidence type="ECO:0000313" key="1">
    <source>
        <dbReference type="EMBL" id="MBY76017.1"/>
    </source>
</evidence>
<proteinExistence type="predicted"/>
<sequence>MGHTNIRLWKCLGITPTKTSFEYHVSGEQIYMFADVLHLLKLVRNHLVVLFTESNIHWKTNSSRSFWSKQRRFKLFLQSYRSPFKCSRITKTKCKIGSPGII</sequence>
<accession>A0A2S2QE51</accession>
<gene>
    <name evidence="1" type="ORF">g.147096</name>
</gene>
<reference evidence="1" key="1">
    <citation type="submission" date="2018-04" db="EMBL/GenBank/DDBJ databases">
        <title>Transcriptome assembly of Sipha flava.</title>
        <authorList>
            <person name="Scully E.D."/>
            <person name="Geib S.M."/>
            <person name="Palmer N.A."/>
            <person name="Koch K."/>
            <person name="Bradshaw J."/>
            <person name="Heng-Moss T."/>
            <person name="Sarath G."/>
        </authorList>
    </citation>
    <scope>NUCLEOTIDE SEQUENCE</scope>
</reference>
<dbReference type="EMBL" id="GGMS01006814">
    <property type="protein sequence ID" value="MBY76017.1"/>
    <property type="molecule type" value="Transcribed_RNA"/>
</dbReference>
<protein>
    <recommendedName>
        <fullName evidence="2">Transposable element P transposase</fullName>
    </recommendedName>
</protein>
<dbReference type="AlphaFoldDB" id="A0A2S2QE51"/>
<name>A0A2S2QE51_9HEMI</name>
<evidence type="ECO:0008006" key="2">
    <source>
        <dbReference type="Google" id="ProtNLM"/>
    </source>
</evidence>